<proteinExistence type="inferred from homology"/>
<dbReference type="AlphaFoldDB" id="A0A7H0GI08"/>
<dbReference type="PANTHER" id="PTHR42996">
    <property type="entry name" value="PHOSPHATE-BINDING PROTEIN PSTS"/>
    <property type="match status" value="1"/>
</dbReference>
<dbReference type="SUPFAM" id="SSF53850">
    <property type="entry name" value="Periplasmic binding protein-like II"/>
    <property type="match status" value="1"/>
</dbReference>
<organism evidence="9 10">
    <name type="scientific">Diaphorobacter aerolatus</name>
    <dbReference type="NCBI Taxonomy" id="1288495"/>
    <lineage>
        <taxon>Bacteria</taxon>
        <taxon>Pseudomonadati</taxon>
        <taxon>Pseudomonadota</taxon>
        <taxon>Betaproteobacteria</taxon>
        <taxon>Burkholderiales</taxon>
        <taxon>Comamonadaceae</taxon>
        <taxon>Diaphorobacter</taxon>
    </lineage>
</organism>
<keyword evidence="6 7" id="KW-0592">Phosphate transport</keyword>
<dbReference type="InterPro" id="IPR050962">
    <property type="entry name" value="Phosphate-bind_PstS"/>
</dbReference>
<comment type="similarity">
    <text evidence="2 7">Belongs to the PstS family.</text>
</comment>
<dbReference type="InterPro" id="IPR024370">
    <property type="entry name" value="PBP_domain"/>
</dbReference>
<dbReference type="Gene3D" id="3.40.190.10">
    <property type="entry name" value="Periplasmic binding protein-like II"/>
    <property type="match status" value="2"/>
</dbReference>
<dbReference type="InterPro" id="IPR005673">
    <property type="entry name" value="ABC_phos-bd_PstS"/>
</dbReference>
<dbReference type="PIRSF" id="PIRSF002756">
    <property type="entry name" value="PstS"/>
    <property type="match status" value="1"/>
</dbReference>
<keyword evidence="5 7" id="KW-0813">Transport</keyword>
<evidence type="ECO:0000256" key="1">
    <source>
        <dbReference type="ARBA" id="ARBA00002841"/>
    </source>
</evidence>
<evidence type="ECO:0000313" key="10">
    <source>
        <dbReference type="Proteomes" id="UP000516028"/>
    </source>
</evidence>
<evidence type="ECO:0000256" key="6">
    <source>
        <dbReference type="ARBA" id="ARBA00022592"/>
    </source>
</evidence>
<dbReference type="Pfam" id="PF12849">
    <property type="entry name" value="PBP_like_2"/>
    <property type="match status" value="1"/>
</dbReference>
<dbReference type="PANTHER" id="PTHR42996:SF1">
    <property type="entry name" value="PHOSPHATE-BINDING PROTEIN PSTS"/>
    <property type="match status" value="1"/>
</dbReference>
<comment type="subunit">
    <text evidence="3 7">The complex is composed of two ATP-binding proteins (PstB), two transmembrane proteins (PstC and PstA) and a solute-binding protein (PstS).</text>
</comment>
<reference evidence="9 10" key="1">
    <citation type="submission" date="2020-08" db="EMBL/GenBank/DDBJ databases">
        <title>Genome sequence of Diaphorobacter aerolatus KACC 16536T.</title>
        <authorList>
            <person name="Hyun D.-W."/>
            <person name="Bae J.-W."/>
        </authorList>
    </citation>
    <scope>NUCLEOTIDE SEQUENCE [LARGE SCALE GENOMIC DNA]</scope>
    <source>
        <strain evidence="9 10">KACC 16536</strain>
    </source>
</reference>
<dbReference type="GO" id="GO:0042301">
    <property type="term" value="F:phosphate ion binding"/>
    <property type="evidence" value="ECO:0007669"/>
    <property type="project" value="InterPro"/>
</dbReference>
<protein>
    <recommendedName>
        <fullName evidence="4 7">Phosphate-binding protein PstS</fullName>
    </recommendedName>
</protein>
<feature type="domain" description="PBP" evidence="8">
    <location>
        <begin position="49"/>
        <end position="290"/>
    </location>
</feature>
<dbReference type="GO" id="GO:0043190">
    <property type="term" value="C:ATP-binding cassette (ABC) transporter complex"/>
    <property type="evidence" value="ECO:0007669"/>
    <property type="project" value="InterPro"/>
</dbReference>
<dbReference type="Proteomes" id="UP000516028">
    <property type="component" value="Chromosome"/>
</dbReference>
<name>A0A7H0GI08_9BURK</name>
<evidence type="ECO:0000256" key="4">
    <source>
        <dbReference type="ARBA" id="ARBA00021889"/>
    </source>
</evidence>
<evidence type="ECO:0000256" key="2">
    <source>
        <dbReference type="ARBA" id="ARBA00008725"/>
    </source>
</evidence>
<comment type="function">
    <text evidence="1 7">Part of the ABC transporter complex PstSACB involved in phosphate import.</text>
</comment>
<sequence>MGANVAQQVSRCRCQWRRRHVSGADLSALGRGLCCGDRRACQLPTLGLGDGVAKVRARSVDFGATDNPLTAQALAADRLIQVPTVVGALVPVVNLPGVAAGALRLNAATLSAIFLGEIQNWSDTRIAALNPGLKLPSLSIARVVRRDASGSTETFIRYLVESDVRWKAQIGKTAQWTGAVISVNGTDEVVSNLLAQPGSVGYVSYDRVQSQRLNAVTLQNRDGQWVTVSEESILAAVRGADLRANLRNPILNAPGARTWPLSELTYVLVAANPKESQQGTATVQFLYWALKKGDVIVRNTGFVALPPIVQAAAFKELMSVRAADGRMIELSL</sequence>
<keyword evidence="10" id="KW-1185">Reference proteome</keyword>
<dbReference type="NCBIfam" id="TIGR00975">
    <property type="entry name" value="3a0107s03"/>
    <property type="match status" value="1"/>
</dbReference>
<evidence type="ECO:0000256" key="3">
    <source>
        <dbReference type="ARBA" id="ARBA00011529"/>
    </source>
</evidence>
<gene>
    <name evidence="9" type="primary">pstS</name>
    <name evidence="9" type="ORF">H9K75_17635</name>
</gene>
<dbReference type="GO" id="GO:0035435">
    <property type="term" value="P:phosphate ion transmembrane transport"/>
    <property type="evidence" value="ECO:0007669"/>
    <property type="project" value="InterPro"/>
</dbReference>
<dbReference type="KEGG" id="daer:H9K75_17635"/>
<evidence type="ECO:0000256" key="7">
    <source>
        <dbReference type="PIRNR" id="PIRNR002756"/>
    </source>
</evidence>
<evidence type="ECO:0000313" key="9">
    <source>
        <dbReference type="EMBL" id="QNP47924.1"/>
    </source>
</evidence>
<evidence type="ECO:0000256" key="5">
    <source>
        <dbReference type="ARBA" id="ARBA00022448"/>
    </source>
</evidence>
<dbReference type="EMBL" id="CP060783">
    <property type="protein sequence ID" value="QNP47924.1"/>
    <property type="molecule type" value="Genomic_DNA"/>
</dbReference>
<evidence type="ECO:0000259" key="8">
    <source>
        <dbReference type="Pfam" id="PF12849"/>
    </source>
</evidence>
<accession>A0A7H0GI08</accession>
<dbReference type="CDD" id="cd13565">
    <property type="entry name" value="PBP2_PstS"/>
    <property type="match status" value="1"/>
</dbReference>